<evidence type="ECO:0000313" key="2">
    <source>
        <dbReference type="EMBL" id="KTD65713.1"/>
    </source>
</evidence>
<evidence type="ECO:0000313" key="3">
    <source>
        <dbReference type="Proteomes" id="UP000054877"/>
    </source>
</evidence>
<comment type="caution">
    <text evidence="2">The sequence shown here is derived from an EMBL/GenBank/DDBJ whole genome shotgun (WGS) entry which is preliminary data.</text>
</comment>
<dbReference type="EMBL" id="LNYX01000005">
    <property type="protein sequence ID" value="KTD65713.1"/>
    <property type="molecule type" value="Genomic_DNA"/>
</dbReference>
<reference evidence="2 3" key="1">
    <citation type="submission" date="2015-11" db="EMBL/GenBank/DDBJ databases">
        <title>Genomic analysis of 38 Legionella species identifies large and diverse effector repertoires.</title>
        <authorList>
            <person name="Burstein D."/>
            <person name="Amaro F."/>
            <person name="Zusman T."/>
            <person name="Lifshitz Z."/>
            <person name="Cohen O."/>
            <person name="Gilbert J.A."/>
            <person name="Pupko T."/>
            <person name="Shuman H.A."/>
            <person name="Segal G."/>
        </authorList>
    </citation>
    <scope>NUCLEOTIDE SEQUENCE [LARGE SCALE GENOMIC DNA]</scope>
    <source>
        <strain evidence="2 3">Mt.St.Helens-9</strain>
    </source>
</reference>
<accession>A0A0W0Z9E8</accession>
<dbReference type="RefSeq" id="WP_133141159.1">
    <property type="nucleotide sequence ID" value="NZ_CAAAII010000003.1"/>
</dbReference>
<sequence length="139" mass="15694">MSSHFYHYWLRFAAIITILTGVLSLLASHPDTDFLWRYLFNALNCFQADIRFDEVARVLNGVLGGVMIGWGWMLFYLAHPSVFNQSVCKAMLSGIIVWFITDSTGSYVAGLPMNIALNVLFLILFLVPLISLKKFQGNP</sequence>
<keyword evidence="1" id="KW-0472">Membrane</keyword>
<proteinExistence type="predicted"/>
<evidence type="ECO:0000256" key="1">
    <source>
        <dbReference type="SAM" id="Phobius"/>
    </source>
</evidence>
<dbReference type="OrthoDB" id="330925at2"/>
<keyword evidence="3" id="KW-1185">Reference proteome</keyword>
<feature type="transmembrane region" description="Helical" evidence="1">
    <location>
        <begin position="6"/>
        <end position="27"/>
    </location>
</feature>
<feature type="transmembrane region" description="Helical" evidence="1">
    <location>
        <begin position="58"/>
        <end position="78"/>
    </location>
</feature>
<keyword evidence="1" id="KW-0812">Transmembrane</keyword>
<dbReference type="Proteomes" id="UP000054877">
    <property type="component" value="Unassembled WGS sequence"/>
</dbReference>
<name>A0A0W0Z9E8_LEGSP</name>
<dbReference type="PATRIC" id="fig|452.5.peg.463"/>
<protein>
    <recommendedName>
        <fullName evidence="4">Transmembrane protein</fullName>
    </recommendedName>
</protein>
<feature type="transmembrane region" description="Helical" evidence="1">
    <location>
        <begin position="115"/>
        <end position="132"/>
    </location>
</feature>
<evidence type="ECO:0008006" key="4">
    <source>
        <dbReference type="Google" id="ProtNLM"/>
    </source>
</evidence>
<keyword evidence="1" id="KW-1133">Transmembrane helix</keyword>
<dbReference type="AlphaFoldDB" id="A0A0W0Z9E8"/>
<gene>
    <name evidence="2" type="ORF">Lspi_0425</name>
</gene>
<organism evidence="2 3">
    <name type="scientific">Legionella spiritensis</name>
    <dbReference type="NCBI Taxonomy" id="452"/>
    <lineage>
        <taxon>Bacteria</taxon>
        <taxon>Pseudomonadati</taxon>
        <taxon>Pseudomonadota</taxon>
        <taxon>Gammaproteobacteria</taxon>
        <taxon>Legionellales</taxon>
        <taxon>Legionellaceae</taxon>
        <taxon>Legionella</taxon>
    </lineage>
</organism>